<dbReference type="PATRIC" id="fig|759362.5.peg.1964"/>
<gene>
    <name evidence="3" type="primary">lytE3</name>
    <name evidence="3" type="ordered locus">KVU_1898</name>
</gene>
<organism evidence="3 4">
    <name type="scientific">Ketogulonicigenium vulgare (strain WSH-001)</name>
    <dbReference type="NCBI Taxonomy" id="759362"/>
    <lineage>
        <taxon>Bacteria</taxon>
        <taxon>Pseudomonadati</taxon>
        <taxon>Pseudomonadota</taxon>
        <taxon>Alphaproteobacteria</taxon>
        <taxon>Rhodobacterales</taxon>
        <taxon>Roseobacteraceae</taxon>
        <taxon>Ketogulonicigenium</taxon>
    </lineage>
</organism>
<reference evidence="3 4" key="1">
    <citation type="journal article" date="2011" name="J. Bacteriol.">
        <title>Complete genome sequence of the industrial strain Ketogulonicigenium vulgare WSH-001.</title>
        <authorList>
            <person name="Liu L."/>
            <person name="Li Y."/>
            <person name="Zhang J."/>
            <person name="Zhou Z."/>
            <person name="Liu J."/>
            <person name="Li X."/>
            <person name="Zhou J."/>
            <person name="Du G."/>
            <person name="Wang L."/>
            <person name="Chen J."/>
        </authorList>
    </citation>
    <scope>NUCLEOTIDE SEQUENCE [LARGE SCALE GENOMIC DNA]</scope>
    <source>
        <strain evidence="3 4">WSH-001</strain>
    </source>
</reference>
<feature type="signal peptide" evidence="1">
    <location>
        <begin position="1"/>
        <end position="20"/>
    </location>
</feature>
<dbReference type="InterPro" id="IPR002477">
    <property type="entry name" value="Peptidoglycan-bd-like"/>
</dbReference>
<dbReference type="EMBL" id="CP002018">
    <property type="protein sequence ID" value="AEM41737.1"/>
    <property type="molecule type" value="Genomic_DNA"/>
</dbReference>
<protein>
    <submittedName>
        <fullName evidence="3">Peptidoglycan-binding domain 1</fullName>
    </submittedName>
</protein>
<dbReference type="RefSeq" id="WP_014537965.1">
    <property type="nucleotide sequence ID" value="NC_017384.1"/>
</dbReference>
<name>F9Y4C4_KETVW</name>
<dbReference type="InterPro" id="IPR036365">
    <property type="entry name" value="PGBD-like_sf"/>
</dbReference>
<keyword evidence="1" id="KW-0732">Signal</keyword>
<dbReference type="SUPFAM" id="SSF47090">
    <property type="entry name" value="PGBD-like"/>
    <property type="match status" value="2"/>
</dbReference>
<evidence type="ECO:0000259" key="2">
    <source>
        <dbReference type="Pfam" id="PF01471"/>
    </source>
</evidence>
<evidence type="ECO:0000313" key="4">
    <source>
        <dbReference type="Proteomes" id="UP000000692"/>
    </source>
</evidence>
<feature type="chain" id="PRO_5003395817" evidence="1">
    <location>
        <begin position="21"/>
        <end position="560"/>
    </location>
</feature>
<dbReference type="InterPro" id="IPR036366">
    <property type="entry name" value="PGBDSf"/>
</dbReference>
<dbReference type="eggNOG" id="COG3409">
    <property type="taxonomic scope" value="Bacteria"/>
</dbReference>
<dbReference type="Pfam" id="PF01471">
    <property type="entry name" value="PG_binding_1"/>
    <property type="match status" value="2"/>
</dbReference>
<dbReference type="eggNOG" id="COG4249">
    <property type="taxonomic scope" value="Bacteria"/>
</dbReference>
<dbReference type="HOGENOM" id="CLU_483814_0_0_5"/>
<dbReference type="OrthoDB" id="8092964at2"/>
<feature type="domain" description="Peptidoglycan binding-like" evidence="2">
    <location>
        <begin position="295"/>
        <end position="349"/>
    </location>
</feature>
<evidence type="ECO:0000256" key="1">
    <source>
        <dbReference type="SAM" id="SignalP"/>
    </source>
</evidence>
<dbReference type="KEGG" id="kvl:KVU_1898"/>
<dbReference type="AlphaFoldDB" id="F9Y4C4"/>
<proteinExistence type="predicted"/>
<feature type="domain" description="Peptidoglycan binding-like" evidence="2">
    <location>
        <begin position="500"/>
        <end position="549"/>
    </location>
</feature>
<accession>F9Y4C4</accession>
<sequence length="560" mass="58966">MRHKIYLALATMLLPGAALANDAALLLGVERYETLGRVARGADVANANDGLTALGFRVAVLPNGRAEPTLTAVQTWLDTIPESERIVAVLSGRFVTDGSRTWFLTAEAGTPSLLGLGDTALSLESLLEVMAARQGRALLVLAPEAQGGAIDPYLYEGIGALDIPQGVSVVTGDPSAVAGFATEDLTQPGGDLLQLANRRGGLGWQGFVPRSGFVLMPLEAVPAGPPQPTAEQTAAEEALWQGAQALDSVEAYRNYLARYPMGIYAALAEEAIAAIVAEPNRADRMIEEAMNLTAAQRRTIQQNLQRLGFDPRGVDGIFGAGTRAAISAWQRGNDFPPTGYVASAQLTRLEAQAARRTAEAEAEAARQAQAAALADQDFWREIGAQGDAPGLRAYLERYPTGAYAAIATERLAAIDAEIQAAATARETSAWAAAEAANTPAAYQDYLQVYPQGRFAPEARARITAGTAPTPDAPPTVPPADDAAASAEAALNINAMTGRVVEDRLNALGFNPGTVDGVFDDETRAALRRYQEARGLPVTGYLDQQVLVRLLADTLIPGVGQ</sequence>
<dbReference type="Proteomes" id="UP000000692">
    <property type="component" value="Chromosome"/>
</dbReference>
<evidence type="ECO:0000313" key="3">
    <source>
        <dbReference type="EMBL" id="AEM41737.1"/>
    </source>
</evidence>
<keyword evidence="4" id="KW-1185">Reference proteome</keyword>
<dbReference type="Gene3D" id="1.10.101.10">
    <property type="entry name" value="PGBD-like superfamily/PGBD"/>
    <property type="match status" value="2"/>
</dbReference>